<gene>
    <name evidence="7" type="ORF">CONPUDRAFT_126354</name>
</gene>
<dbReference type="SUPFAM" id="SSF89000">
    <property type="entry name" value="post-HMGL domain-like"/>
    <property type="match status" value="1"/>
</dbReference>
<dbReference type="InterPro" id="IPR013785">
    <property type="entry name" value="Aldolase_TIM"/>
</dbReference>
<evidence type="ECO:0000256" key="5">
    <source>
        <dbReference type="RuleBase" id="RU003523"/>
    </source>
</evidence>
<reference evidence="8" key="1">
    <citation type="journal article" date="2012" name="Science">
        <title>The Paleozoic origin of enzymatic lignin decomposition reconstructed from 31 fungal genomes.</title>
        <authorList>
            <person name="Floudas D."/>
            <person name="Binder M."/>
            <person name="Riley R."/>
            <person name="Barry K."/>
            <person name="Blanchette R.A."/>
            <person name="Henrissat B."/>
            <person name="Martinez A.T."/>
            <person name="Otillar R."/>
            <person name="Spatafora J.W."/>
            <person name="Yadav J.S."/>
            <person name="Aerts A."/>
            <person name="Benoit I."/>
            <person name="Boyd A."/>
            <person name="Carlson A."/>
            <person name="Copeland A."/>
            <person name="Coutinho P.M."/>
            <person name="de Vries R.P."/>
            <person name="Ferreira P."/>
            <person name="Findley K."/>
            <person name="Foster B."/>
            <person name="Gaskell J."/>
            <person name="Glotzer D."/>
            <person name="Gorecki P."/>
            <person name="Heitman J."/>
            <person name="Hesse C."/>
            <person name="Hori C."/>
            <person name="Igarashi K."/>
            <person name="Jurgens J.A."/>
            <person name="Kallen N."/>
            <person name="Kersten P."/>
            <person name="Kohler A."/>
            <person name="Kuees U."/>
            <person name="Kumar T.K.A."/>
            <person name="Kuo A."/>
            <person name="LaButti K."/>
            <person name="Larrondo L.F."/>
            <person name="Lindquist E."/>
            <person name="Ling A."/>
            <person name="Lombard V."/>
            <person name="Lucas S."/>
            <person name="Lundell T."/>
            <person name="Martin R."/>
            <person name="McLaughlin D.J."/>
            <person name="Morgenstern I."/>
            <person name="Morin E."/>
            <person name="Murat C."/>
            <person name="Nagy L.G."/>
            <person name="Nolan M."/>
            <person name="Ohm R.A."/>
            <person name="Patyshakuliyeva A."/>
            <person name="Rokas A."/>
            <person name="Ruiz-Duenas F.J."/>
            <person name="Sabat G."/>
            <person name="Salamov A."/>
            <person name="Samejima M."/>
            <person name="Schmutz J."/>
            <person name="Slot J.C."/>
            <person name="St John F."/>
            <person name="Stenlid J."/>
            <person name="Sun H."/>
            <person name="Sun S."/>
            <person name="Syed K."/>
            <person name="Tsang A."/>
            <person name="Wiebenga A."/>
            <person name="Young D."/>
            <person name="Pisabarro A."/>
            <person name="Eastwood D.C."/>
            <person name="Martin F."/>
            <person name="Cullen D."/>
            <person name="Grigoriev I.V."/>
            <person name="Hibbett D.S."/>
        </authorList>
    </citation>
    <scope>NUCLEOTIDE SEQUENCE [LARGE SCALE GENOMIC DNA]</scope>
    <source>
        <strain evidence="8">RWD-64-598 SS2</strain>
    </source>
</reference>
<comment type="similarity">
    <text evidence="2">Belongs to the alpha-IPM synthase/homocitrate synthase family. LeuA type 2 subfamily.</text>
</comment>
<dbReference type="PANTHER" id="PTHR46911">
    <property type="match status" value="1"/>
</dbReference>
<comment type="caution">
    <text evidence="7">The sequence shown here is derived from an EMBL/GenBank/DDBJ whole genome shotgun (WGS) entry which is preliminary data.</text>
</comment>
<dbReference type="InterPro" id="IPR036230">
    <property type="entry name" value="LeuA_allosteric_dom_sf"/>
</dbReference>
<dbReference type="InterPro" id="IPR002034">
    <property type="entry name" value="AIPM/Hcit_synth_CS"/>
</dbReference>
<keyword evidence="8" id="KW-1185">Reference proteome</keyword>
<dbReference type="SUPFAM" id="SSF51569">
    <property type="entry name" value="Aldolase"/>
    <property type="match status" value="1"/>
</dbReference>
<dbReference type="AlphaFoldDB" id="A0A5M3MKZ0"/>
<sequence>MPMLKDPSEKYDGYEPIDIPDRTWPTQVTRKAPIWLSTDLRDGNQALQTPMNVEQKLELFDLLVSVGFKEIEVAFPPASETEFTFVRRLIEEKRIPDGVAIQVMTPARRDCISRTFDAIRGAKRVIVQLYNATAPIFRDIVFQSTKEDIIKLAVEHTHVVRALAIEYERIYGTVFQLCYGIEGFTQSEPDFVIDVCSRIKDAWDSHGPSPTKIIFNLPSTVECAPANHFADQVEYFCRNIPKREEVLVCLHAHNDRGTAVSATELGLLAGADRVDGCLLGNGERTGNVDLIILALNLYTQGIPPHLDFSDLGKIVESISRLTALPVHPRHPYSGSLVFTAFSGGHQDGIRKGLVRRAENPAQKWRVPYLPVDPSDFGFVYRPVRINSQSGRGGITYLLEQAFRFTIPRPMQADFYKTVQNMCDTEGRELAVSEIIAAFCHKYHFSPPAKVEELDRPVEIASRVALDSFTTFQEGPDEPVRFEGTLSVDHRDDAVCGRADEVHSAIGYALARTLAVEFVVMAKYIEPLAEGRGAAGYVRLGLEKETAGSQAGWWGVGVGCCIEEATARAIVSASNVALDQVSAEMGCCRKGF</sequence>
<dbReference type="PANTHER" id="PTHR46911:SF1">
    <property type="entry name" value="2-ISOPROPYLMALATE SYNTHASE"/>
    <property type="match status" value="1"/>
</dbReference>
<evidence type="ECO:0000256" key="4">
    <source>
        <dbReference type="ARBA" id="ARBA00022679"/>
    </source>
</evidence>
<dbReference type="RefSeq" id="XP_007770234.1">
    <property type="nucleotide sequence ID" value="XM_007772044.1"/>
</dbReference>
<dbReference type="Pfam" id="PF22615">
    <property type="entry name" value="IPMS_D2"/>
    <property type="match status" value="1"/>
</dbReference>
<dbReference type="PROSITE" id="PS50991">
    <property type="entry name" value="PYR_CT"/>
    <property type="match status" value="1"/>
</dbReference>
<proteinExistence type="inferred from homology"/>
<dbReference type="InterPro" id="IPR054692">
    <property type="entry name" value="LeuA-like_post-cat"/>
</dbReference>
<dbReference type="NCBIfam" id="NF002991">
    <property type="entry name" value="PRK03739.1"/>
    <property type="match status" value="1"/>
</dbReference>
<dbReference type="EC" id="2.3.3.13" evidence="3"/>
<dbReference type="KEGG" id="cput:CONPUDRAFT_126354"/>
<evidence type="ECO:0000256" key="3">
    <source>
        <dbReference type="ARBA" id="ARBA00012973"/>
    </source>
</evidence>
<dbReference type="OrthoDB" id="418791at2759"/>
<evidence type="ECO:0000313" key="8">
    <source>
        <dbReference type="Proteomes" id="UP000053558"/>
    </source>
</evidence>
<dbReference type="GO" id="GO:0005739">
    <property type="term" value="C:mitochondrion"/>
    <property type="evidence" value="ECO:0007669"/>
    <property type="project" value="TreeGrafter"/>
</dbReference>
<dbReference type="Gene3D" id="3.20.20.70">
    <property type="entry name" value="Aldolase class I"/>
    <property type="match status" value="1"/>
</dbReference>
<protein>
    <recommendedName>
        <fullName evidence="3">2-isopropylmalate synthase</fullName>
        <ecNumber evidence="3">2.3.3.13</ecNumber>
    </recommendedName>
</protein>
<feature type="domain" description="Pyruvate carboxyltransferase" evidence="6">
    <location>
        <begin position="33"/>
        <end position="312"/>
    </location>
</feature>
<dbReference type="OMA" id="DQIEYMH"/>
<dbReference type="Pfam" id="PF00682">
    <property type="entry name" value="HMGL-like"/>
    <property type="match status" value="1"/>
</dbReference>
<dbReference type="PROSITE" id="PS00816">
    <property type="entry name" value="AIPM_HOMOCIT_SYNTH_2"/>
    <property type="match status" value="1"/>
</dbReference>
<dbReference type="Gene3D" id="3.30.160.270">
    <property type="match status" value="1"/>
</dbReference>
<evidence type="ECO:0000259" key="6">
    <source>
        <dbReference type="PROSITE" id="PS50991"/>
    </source>
</evidence>
<dbReference type="InterPro" id="IPR000891">
    <property type="entry name" value="PYR_CT"/>
</dbReference>
<evidence type="ECO:0000313" key="7">
    <source>
        <dbReference type="EMBL" id="EIW79909.1"/>
    </source>
</evidence>
<accession>A0A5M3MKZ0</accession>
<dbReference type="GeneID" id="19199971"/>
<keyword evidence="4 5" id="KW-0808">Transferase</keyword>
<dbReference type="EMBL" id="JH711580">
    <property type="protein sequence ID" value="EIW79909.1"/>
    <property type="molecule type" value="Genomic_DNA"/>
</dbReference>
<dbReference type="GO" id="GO:0003852">
    <property type="term" value="F:2-isopropylmalate synthase activity"/>
    <property type="evidence" value="ECO:0007669"/>
    <property type="project" value="UniProtKB-EC"/>
</dbReference>
<dbReference type="Proteomes" id="UP000053558">
    <property type="component" value="Unassembled WGS sequence"/>
</dbReference>
<dbReference type="GO" id="GO:0009098">
    <property type="term" value="P:L-leucine biosynthetic process"/>
    <property type="evidence" value="ECO:0007669"/>
    <property type="project" value="TreeGrafter"/>
</dbReference>
<organism evidence="7 8">
    <name type="scientific">Coniophora puteana (strain RWD-64-598)</name>
    <name type="common">Brown rot fungus</name>
    <dbReference type="NCBI Taxonomy" id="741705"/>
    <lineage>
        <taxon>Eukaryota</taxon>
        <taxon>Fungi</taxon>
        <taxon>Dikarya</taxon>
        <taxon>Basidiomycota</taxon>
        <taxon>Agaricomycotina</taxon>
        <taxon>Agaricomycetes</taxon>
        <taxon>Agaricomycetidae</taxon>
        <taxon>Boletales</taxon>
        <taxon>Coniophorineae</taxon>
        <taxon>Coniophoraceae</taxon>
        <taxon>Coniophora</taxon>
    </lineage>
</organism>
<name>A0A5M3MKZ0_CONPW</name>
<comment type="catalytic activity">
    <reaction evidence="1">
        <text>3-methyl-2-oxobutanoate + acetyl-CoA + H2O = (2S)-2-isopropylmalate + CoA + H(+)</text>
        <dbReference type="Rhea" id="RHEA:21524"/>
        <dbReference type="ChEBI" id="CHEBI:1178"/>
        <dbReference type="ChEBI" id="CHEBI:11851"/>
        <dbReference type="ChEBI" id="CHEBI:15377"/>
        <dbReference type="ChEBI" id="CHEBI:15378"/>
        <dbReference type="ChEBI" id="CHEBI:57287"/>
        <dbReference type="ChEBI" id="CHEBI:57288"/>
        <dbReference type="EC" id="2.3.3.13"/>
    </reaction>
</comment>
<evidence type="ECO:0000256" key="1">
    <source>
        <dbReference type="ARBA" id="ARBA00000064"/>
    </source>
</evidence>
<evidence type="ECO:0000256" key="2">
    <source>
        <dbReference type="ARBA" id="ARBA00009767"/>
    </source>
</evidence>
<dbReference type="PROSITE" id="PS00815">
    <property type="entry name" value="AIPM_HOMOCIT_SYNTH_1"/>
    <property type="match status" value="1"/>
</dbReference>